<protein>
    <recommendedName>
        <fullName evidence="1">Zinc knuckle CX2CX4HX4C domain-containing protein</fullName>
    </recommendedName>
</protein>
<feature type="domain" description="Zinc knuckle CX2CX4HX4C" evidence="1">
    <location>
        <begin position="165"/>
        <end position="192"/>
    </location>
</feature>
<evidence type="ECO:0000313" key="2">
    <source>
        <dbReference type="EMBL" id="KAF4346220.1"/>
    </source>
</evidence>
<keyword evidence="3" id="KW-1185">Reference proteome</keyword>
<organism evidence="2 3">
    <name type="scientific">Cannabis sativa</name>
    <name type="common">Hemp</name>
    <name type="synonym">Marijuana</name>
    <dbReference type="NCBI Taxonomy" id="3483"/>
    <lineage>
        <taxon>Eukaryota</taxon>
        <taxon>Viridiplantae</taxon>
        <taxon>Streptophyta</taxon>
        <taxon>Embryophyta</taxon>
        <taxon>Tracheophyta</taxon>
        <taxon>Spermatophyta</taxon>
        <taxon>Magnoliopsida</taxon>
        <taxon>eudicotyledons</taxon>
        <taxon>Gunneridae</taxon>
        <taxon>Pentapetalae</taxon>
        <taxon>rosids</taxon>
        <taxon>fabids</taxon>
        <taxon>Rosales</taxon>
        <taxon>Cannabaceae</taxon>
        <taxon>Cannabis</taxon>
    </lineage>
</organism>
<accession>A0A7J6DK84</accession>
<name>A0A7J6DK84_CANSA</name>
<dbReference type="EMBL" id="JAATIQ010001100">
    <property type="protein sequence ID" value="KAF4346220.1"/>
    <property type="molecule type" value="Genomic_DNA"/>
</dbReference>
<reference evidence="2 3" key="1">
    <citation type="journal article" date="2020" name="bioRxiv">
        <title>Sequence and annotation of 42 cannabis genomes reveals extensive copy number variation in cannabinoid synthesis and pathogen resistance genes.</title>
        <authorList>
            <person name="Mckernan K.J."/>
            <person name="Helbert Y."/>
            <person name="Kane L.T."/>
            <person name="Ebling H."/>
            <person name="Zhang L."/>
            <person name="Liu B."/>
            <person name="Eaton Z."/>
            <person name="Mclaughlin S."/>
            <person name="Kingan S."/>
            <person name="Baybayan P."/>
            <person name="Concepcion G."/>
            <person name="Jordan M."/>
            <person name="Riva A."/>
            <person name="Barbazuk W."/>
            <person name="Harkins T."/>
        </authorList>
    </citation>
    <scope>NUCLEOTIDE SEQUENCE [LARGE SCALE GENOMIC DNA]</scope>
    <source>
        <strain evidence="3">cv. Jamaican Lion 4</strain>
        <tissue evidence="2">Leaf</tissue>
    </source>
</reference>
<evidence type="ECO:0000259" key="1">
    <source>
        <dbReference type="Pfam" id="PF14392"/>
    </source>
</evidence>
<proteinExistence type="predicted"/>
<evidence type="ECO:0000313" key="3">
    <source>
        <dbReference type="Proteomes" id="UP000583929"/>
    </source>
</evidence>
<dbReference type="PANTHER" id="PTHR31286">
    <property type="entry name" value="GLYCINE-RICH CELL WALL STRUCTURAL PROTEIN 1.8-LIKE"/>
    <property type="match status" value="1"/>
</dbReference>
<dbReference type="Pfam" id="PF14392">
    <property type="entry name" value="zf-CCHC_4"/>
    <property type="match status" value="1"/>
</dbReference>
<dbReference type="InterPro" id="IPR025836">
    <property type="entry name" value="Zn_knuckle_CX2CX4HX4C"/>
</dbReference>
<comment type="caution">
    <text evidence="2">The sequence shown here is derived from an EMBL/GenBank/DDBJ whole genome shotgun (WGS) entry which is preliminary data.</text>
</comment>
<dbReference type="Proteomes" id="UP000583929">
    <property type="component" value="Unassembled WGS sequence"/>
</dbReference>
<dbReference type="AlphaFoldDB" id="A0A7J6DK84"/>
<sequence length="227" mass="26225">MSEEIENIISLTGGMNVEGEEEWESNEQVALKFKEGSLVGRVLARRHCTVNFFKTVFSRIWEKEGVYKKSTWIFYGEILITEKWPPNGNWKEASLNMVECWIKMKGFPPNALTLNNVKRLGNMLGEVSDIQWLNTNVMLMRDTVRVKIKFPTSKGAFVGRYIPNNGGQTWIQFKFESLPLLCFTCGHFGHEQMDSVDDVRDPANSLEVDSSRKLIAASQLHWFWFDF</sequence>
<gene>
    <name evidence="2" type="ORF">G4B88_011781</name>
</gene>
<dbReference type="PANTHER" id="PTHR31286:SF178">
    <property type="entry name" value="DUF4283 DOMAIN-CONTAINING PROTEIN"/>
    <property type="match status" value="1"/>
</dbReference>
<dbReference type="InterPro" id="IPR040256">
    <property type="entry name" value="At4g02000-like"/>
</dbReference>